<organism evidence="7">
    <name type="scientific">Tenacibaculum sp. Pbs-1</name>
    <dbReference type="NCBI Taxonomy" id="3238748"/>
    <lineage>
        <taxon>Bacteria</taxon>
        <taxon>Pseudomonadati</taxon>
        <taxon>Bacteroidota</taxon>
        <taxon>Flavobacteriia</taxon>
        <taxon>Flavobacteriales</taxon>
        <taxon>Flavobacteriaceae</taxon>
        <taxon>Tenacibaculum</taxon>
    </lineage>
</organism>
<evidence type="ECO:0000256" key="3">
    <source>
        <dbReference type="SAM" id="Phobius"/>
    </source>
</evidence>
<dbReference type="GO" id="GO:0030313">
    <property type="term" value="C:cell envelope"/>
    <property type="evidence" value="ECO:0007669"/>
    <property type="project" value="UniProtKB-SubCell"/>
</dbReference>
<dbReference type="InterPro" id="IPR058626">
    <property type="entry name" value="MdtA-like_b-barrel"/>
</dbReference>
<keyword evidence="3" id="KW-1133">Transmembrane helix</keyword>
<dbReference type="AlphaFoldDB" id="A0AB33KXH9"/>
<dbReference type="Gene3D" id="2.40.50.100">
    <property type="match status" value="1"/>
</dbReference>
<accession>A0AB33KXH9</accession>
<dbReference type="InterPro" id="IPR058624">
    <property type="entry name" value="MdtA-like_HH"/>
</dbReference>
<keyword evidence="3" id="KW-0472">Membrane</keyword>
<dbReference type="Gene3D" id="2.40.30.170">
    <property type="match status" value="1"/>
</dbReference>
<evidence type="ECO:0000259" key="5">
    <source>
        <dbReference type="Pfam" id="PF25917"/>
    </source>
</evidence>
<evidence type="ECO:0000259" key="4">
    <source>
        <dbReference type="Pfam" id="PF25876"/>
    </source>
</evidence>
<dbReference type="EMBL" id="AP035888">
    <property type="protein sequence ID" value="BFP67883.1"/>
    <property type="molecule type" value="Genomic_DNA"/>
</dbReference>
<dbReference type="InterPro" id="IPR006143">
    <property type="entry name" value="RND_pump_MFP"/>
</dbReference>
<sequence>MKKKNTSQKNKVLTYTIIGLFIVIVSSYAFSSSEVKKTELVSQKLPVKVTTPIYKTITEWDEYTGRFEASNKVEVRARVSGFLERVNFKAGQIVKKGQTLFIIDDRPFKIALNKANANLAQAKANLEIAQDNFKRVEDLKETGAVSIEEFNRRKQALEYAKASIQVSETHVADAKLNLEFTRVKAPISGLVSRDRVNEGNLIDGGSSNSTLLTTIVATNPIHFYFTSSESDYLRYVRLANNGERKAVRTDGLPVHIKLQDEDEFLHKAKIDFVDNQIDNSTGTIENRAILPNKDLLLEPGMFGKARISESTAHKAIMIPEDIIGTNQSLRYVYVLGENNIVTSKNIILGPLHSNGFRIVREGLLETDKLIINNIQKIRPGTVVTPVETNLEIPKS</sequence>
<dbReference type="GO" id="GO:0046677">
    <property type="term" value="P:response to antibiotic"/>
    <property type="evidence" value="ECO:0007669"/>
    <property type="project" value="TreeGrafter"/>
</dbReference>
<dbReference type="InterPro" id="IPR058625">
    <property type="entry name" value="MdtA-like_BSH"/>
</dbReference>
<evidence type="ECO:0000256" key="2">
    <source>
        <dbReference type="SAM" id="Coils"/>
    </source>
</evidence>
<dbReference type="PANTHER" id="PTHR30158:SF10">
    <property type="entry name" value="CATION EFFLUX PUMP"/>
    <property type="match status" value="1"/>
</dbReference>
<dbReference type="Pfam" id="PF25876">
    <property type="entry name" value="HH_MFP_RND"/>
    <property type="match status" value="1"/>
</dbReference>
<evidence type="ECO:0000313" key="7">
    <source>
        <dbReference type="EMBL" id="BFP67883.1"/>
    </source>
</evidence>
<dbReference type="Gene3D" id="1.10.287.470">
    <property type="entry name" value="Helix hairpin bin"/>
    <property type="match status" value="1"/>
</dbReference>
<dbReference type="Pfam" id="PF25944">
    <property type="entry name" value="Beta-barrel_RND"/>
    <property type="match status" value="1"/>
</dbReference>
<dbReference type="GO" id="GO:0022857">
    <property type="term" value="F:transmembrane transporter activity"/>
    <property type="evidence" value="ECO:0007669"/>
    <property type="project" value="InterPro"/>
</dbReference>
<reference evidence="7" key="1">
    <citation type="submission" date="2024-08" db="EMBL/GenBank/DDBJ databases">
        <title>Whole genome sequence of Tenacibaculum sp. strain pbs-1 associated with black-spot shell disease in Akoya pearl oysters.</title>
        <authorList>
            <person name="Sakatoku A."/>
            <person name="Suzuki T."/>
            <person name="Hatano K."/>
            <person name="Seki M."/>
            <person name="Tanaka D."/>
            <person name="Nakamura S."/>
            <person name="Suzuki N."/>
            <person name="Isshiki T."/>
        </authorList>
    </citation>
    <scope>NUCLEOTIDE SEQUENCE</scope>
    <source>
        <strain evidence="7">Pbs-1</strain>
    </source>
</reference>
<evidence type="ECO:0000256" key="1">
    <source>
        <dbReference type="ARBA" id="ARBA00009477"/>
    </source>
</evidence>
<feature type="domain" description="Multidrug resistance protein MdtA-like beta-barrel" evidence="6">
    <location>
        <begin position="220"/>
        <end position="310"/>
    </location>
</feature>
<feature type="coiled-coil region" evidence="2">
    <location>
        <begin position="112"/>
        <end position="139"/>
    </location>
</feature>
<dbReference type="PANTHER" id="PTHR30158">
    <property type="entry name" value="ACRA/E-RELATED COMPONENT OF DRUG EFFLUX TRANSPORTER"/>
    <property type="match status" value="1"/>
</dbReference>
<feature type="domain" description="Multidrug resistance protein MdtA-like barrel-sandwich hybrid" evidence="5">
    <location>
        <begin position="71"/>
        <end position="213"/>
    </location>
</feature>
<feature type="domain" description="Multidrug resistance protein MdtA-like alpha-helical hairpin" evidence="4">
    <location>
        <begin position="112"/>
        <end position="181"/>
    </location>
</feature>
<feature type="transmembrane region" description="Helical" evidence="3">
    <location>
        <begin position="12"/>
        <end position="30"/>
    </location>
</feature>
<gene>
    <name evidence="7" type="ORF">Pbs1_12260</name>
</gene>
<name>A0AB33KXH9_9FLAO</name>
<evidence type="ECO:0000259" key="6">
    <source>
        <dbReference type="Pfam" id="PF25944"/>
    </source>
</evidence>
<keyword evidence="2" id="KW-0175">Coiled coil</keyword>
<dbReference type="SUPFAM" id="SSF111369">
    <property type="entry name" value="HlyD-like secretion proteins"/>
    <property type="match status" value="1"/>
</dbReference>
<comment type="similarity">
    <text evidence="1">Belongs to the membrane fusion protein (MFP) (TC 8.A.1) family.</text>
</comment>
<dbReference type="GO" id="GO:0005886">
    <property type="term" value="C:plasma membrane"/>
    <property type="evidence" value="ECO:0007669"/>
    <property type="project" value="TreeGrafter"/>
</dbReference>
<protein>
    <submittedName>
        <fullName evidence="7">Efflux RND transporter periplasmic adaptor subunit</fullName>
    </submittedName>
</protein>
<keyword evidence="3" id="KW-0812">Transmembrane</keyword>
<proteinExistence type="inferred from homology"/>
<dbReference type="Gene3D" id="2.40.420.20">
    <property type="match status" value="1"/>
</dbReference>
<dbReference type="NCBIfam" id="TIGR01730">
    <property type="entry name" value="RND_mfp"/>
    <property type="match status" value="1"/>
</dbReference>
<dbReference type="Pfam" id="PF25917">
    <property type="entry name" value="BSH_RND"/>
    <property type="match status" value="1"/>
</dbReference>